<dbReference type="InterPro" id="IPR050177">
    <property type="entry name" value="Lipid_A_modif_metabolic_enz"/>
</dbReference>
<name>A0A1B7ZDL3_9FLAO</name>
<feature type="domain" description="Capsular polysaccharide assembling protein CapF C-terminal" evidence="2">
    <location>
        <begin position="263"/>
        <end position="373"/>
    </location>
</feature>
<dbReference type="GO" id="GO:0006096">
    <property type="term" value="P:glycolytic process"/>
    <property type="evidence" value="ECO:0007669"/>
    <property type="project" value="UniProtKB-UniPathway"/>
</dbReference>
<proteinExistence type="predicted"/>
<dbReference type="InterPro" id="IPR029303">
    <property type="entry name" value="CapF_C"/>
</dbReference>
<dbReference type="SUPFAM" id="SSF51182">
    <property type="entry name" value="RmlC-like cupins"/>
    <property type="match status" value="1"/>
</dbReference>
<dbReference type="InterPro" id="IPR001509">
    <property type="entry name" value="Epimerase_deHydtase"/>
</dbReference>
<dbReference type="Proteomes" id="UP000092164">
    <property type="component" value="Unassembled WGS sequence"/>
</dbReference>
<dbReference type="UniPathway" id="UPA00109">
    <property type="reaction ID" value="UER00181"/>
</dbReference>
<accession>A0A1B7ZDL3</accession>
<keyword evidence="4" id="KW-1185">Reference proteome</keyword>
<dbReference type="InterPro" id="IPR036291">
    <property type="entry name" value="NAD(P)-bd_dom_sf"/>
</dbReference>
<organism evidence="3 4">
    <name type="scientific">Maribacter hydrothermalis</name>
    <dbReference type="NCBI Taxonomy" id="1836467"/>
    <lineage>
        <taxon>Bacteria</taxon>
        <taxon>Pseudomonadati</taxon>
        <taxon>Bacteroidota</taxon>
        <taxon>Flavobacteriia</taxon>
        <taxon>Flavobacteriales</taxon>
        <taxon>Flavobacteriaceae</taxon>
        <taxon>Maribacter</taxon>
    </lineage>
</organism>
<dbReference type="Pfam" id="PF14667">
    <property type="entry name" value="Polysacc_synt_C"/>
    <property type="match status" value="1"/>
</dbReference>
<dbReference type="KEGG" id="mart:BTR34_14765"/>
<dbReference type="AlphaFoldDB" id="A0A1B7ZDL3"/>
<dbReference type="InterPro" id="IPR011051">
    <property type="entry name" value="RmlC_Cupin_sf"/>
</dbReference>
<dbReference type="Gene3D" id="2.60.120.10">
    <property type="entry name" value="Jelly Rolls"/>
    <property type="match status" value="1"/>
</dbReference>
<feature type="domain" description="NAD-dependent epimerase/dehydratase" evidence="1">
    <location>
        <begin position="6"/>
        <end position="188"/>
    </location>
</feature>
<sequence length="377" mass="42776">MKTIGITGQNGFVGNHLFTTLSLDENIKLIPFKRSYFESTAELENFVKQCDTVVHLSAMNRHDDPQVIYDTNIKLVDQLIAACTNQEHYPHILFSSSTQESKDNLYGKSKKEGKLKLIEWAKNGNGKFTSLTIPNVFGPFGKPNYNSVVATFCHKVANGEEPEIINDGEVGLIYINELVALIIESITSDKGKNKIGNNSFELEIAPTSKNKVSKLLSLILEYRKNYMENGIFPNLEDDFEKALFNTFRCYVPVNHYPVKYTKHTDPRGSFVEIAKTQTSGQFSFSTTVPGITRGNHFHTRKAERFAVISGKALIQLRKIGTDEVIDYYLDGKEPAYVDMPIWYTHNIKNIGEEELITLFWINEPFDPENADTYFVNV</sequence>
<comment type="caution">
    <text evidence="3">The sequence shown here is derived from an EMBL/GenBank/DDBJ whole genome shotgun (WGS) entry which is preliminary data.</text>
</comment>
<evidence type="ECO:0000259" key="1">
    <source>
        <dbReference type="Pfam" id="PF01370"/>
    </source>
</evidence>
<dbReference type="OrthoDB" id="9801056at2"/>
<dbReference type="SUPFAM" id="SSF51735">
    <property type="entry name" value="NAD(P)-binding Rossmann-fold domains"/>
    <property type="match status" value="1"/>
</dbReference>
<reference evidence="4" key="1">
    <citation type="submission" date="2016-06" db="EMBL/GenBank/DDBJ databases">
        <authorList>
            <person name="Zhan P."/>
        </authorList>
    </citation>
    <scope>NUCLEOTIDE SEQUENCE [LARGE SCALE GENOMIC DNA]</scope>
    <source>
        <strain evidence="4">T28</strain>
    </source>
</reference>
<dbReference type="CDD" id="cd07007">
    <property type="entry name" value="cupin_CapF-like_C"/>
    <property type="match status" value="1"/>
</dbReference>
<protein>
    <submittedName>
        <fullName evidence="3">Epimerase</fullName>
    </submittedName>
</protein>
<dbReference type="InterPro" id="IPR014710">
    <property type="entry name" value="RmlC-like_jellyroll"/>
</dbReference>
<dbReference type="RefSeq" id="WP_068482482.1">
    <property type="nucleotide sequence ID" value="NZ_CP018760.1"/>
</dbReference>
<evidence type="ECO:0000313" key="3">
    <source>
        <dbReference type="EMBL" id="OBR41293.1"/>
    </source>
</evidence>
<gene>
    <name evidence="3" type="ORF">A9200_13330</name>
</gene>
<dbReference type="Gene3D" id="3.40.50.720">
    <property type="entry name" value="NAD(P)-binding Rossmann-like Domain"/>
    <property type="match status" value="1"/>
</dbReference>
<dbReference type="EMBL" id="LZFP01000003">
    <property type="protein sequence ID" value="OBR41293.1"/>
    <property type="molecule type" value="Genomic_DNA"/>
</dbReference>
<dbReference type="PANTHER" id="PTHR43245">
    <property type="entry name" value="BIFUNCTIONAL POLYMYXIN RESISTANCE PROTEIN ARNA"/>
    <property type="match status" value="1"/>
</dbReference>
<evidence type="ECO:0000313" key="4">
    <source>
        <dbReference type="Proteomes" id="UP000092164"/>
    </source>
</evidence>
<dbReference type="STRING" id="1836467.BTR34_14765"/>
<dbReference type="Pfam" id="PF01370">
    <property type="entry name" value="Epimerase"/>
    <property type="match status" value="1"/>
</dbReference>
<dbReference type="PANTHER" id="PTHR43245:SF55">
    <property type="entry name" value="NAD(P)-BINDING DOMAIN-CONTAINING PROTEIN"/>
    <property type="match status" value="1"/>
</dbReference>
<evidence type="ECO:0000259" key="2">
    <source>
        <dbReference type="Pfam" id="PF14667"/>
    </source>
</evidence>